<evidence type="ECO:0000313" key="1">
    <source>
        <dbReference type="EMBL" id="QHU05631.1"/>
    </source>
</evidence>
<dbReference type="AlphaFoldDB" id="A0A6C0JKR5"/>
<reference evidence="1" key="1">
    <citation type="journal article" date="2020" name="Nature">
        <title>Giant virus diversity and host interactions through global metagenomics.</title>
        <authorList>
            <person name="Schulz F."/>
            <person name="Roux S."/>
            <person name="Paez-Espino D."/>
            <person name="Jungbluth S."/>
            <person name="Walsh D.A."/>
            <person name="Denef V.J."/>
            <person name="McMahon K.D."/>
            <person name="Konstantinidis K.T."/>
            <person name="Eloe-Fadrosh E.A."/>
            <person name="Kyrpides N.C."/>
            <person name="Woyke T."/>
        </authorList>
    </citation>
    <scope>NUCLEOTIDE SEQUENCE</scope>
    <source>
        <strain evidence="1">GVMAG-M-3300027736-24</strain>
    </source>
</reference>
<protein>
    <submittedName>
        <fullName evidence="1">Uncharacterized protein</fullName>
    </submittedName>
</protein>
<sequence length="642" mass="73245">MSYPQQIKAGREIVYTFETTPISYILLLAEMQSGKTGTFLFVICEMIRKGIVDYGAIFTGNSEIELKVQTKTSRDDFISTYIITEGIQDDAIIDKLKKNIDVVWGPDLGKFEQKGKTIYVWEESHFGQSKGQRVDKFNVEFSIDPTGNSVPEGCFVLSVSATPFSEFTSNILEKQHKKIVRMYPPESYRGIKQMREDNQIRIYSDTPEVQFKECLKINRNGYAIVRGMFSNLSKIALKAEWVVKEYIQTTKWKINDVLSVEPDRPTVIFIKGKLRMGKEINKTHLLWCMETSNNTKTDTLLQGLLGRCCGYDSRADILIFIRQKTVDVMVKGSNGKPIIKRIVKPNGVTVKCTYVVKPKVLKELKRFISWHDNTHPEMAFAPRRGTNMCEGSKYLDQIPLKVNFTSEGDDIDNEWATLHKTSNGVDSSRINHEELRRILKEKDKKGEIINKNKGTEDVIRGIIGNANPFKMRYQHNKAVNPSEGVKPMEKLIRAFEDSKPIKDLGKTIGVSLNEFSVFPNNREKCVYITFCLPNLVGCTTRREVFSKKPLQGFVRPPVAPFQLLDVHIELPTFVEDNFKRTYTTPTHCPDNEVREQALLSKHPYGLNISPWELPLDSVCCSGKPAYSSDLLTKILNKEVTKM</sequence>
<organism evidence="1">
    <name type="scientific">viral metagenome</name>
    <dbReference type="NCBI Taxonomy" id="1070528"/>
    <lineage>
        <taxon>unclassified sequences</taxon>
        <taxon>metagenomes</taxon>
        <taxon>organismal metagenomes</taxon>
    </lineage>
</organism>
<name>A0A6C0JKR5_9ZZZZ</name>
<accession>A0A6C0JKR5</accession>
<dbReference type="EMBL" id="MN740417">
    <property type="protein sequence ID" value="QHU05631.1"/>
    <property type="molecule type" value="Genomic_DNA"/>
</dbReference>
<proteinExistence type="predicted"/>